<dbReference type="Pfam" id="PF00440">
    <property type="entry name" value="TetR_N"/>
    <property type="match status" value="1"/>
</dbReference>
<organism evidence="4 5">
    <name type="scientific">Aminipila butyrica</name>
    <dbReference type="NCBI Taxonomy" id="433296"/>
    <lineage>
        <taxon>Bacteria</taxon>
        <taxon>Bacillati</taxon>
        <taxon>Bacillota</taxon>
        <taxon>Clostridia</taxon>
        <taxon>Peptostreptococcales</taxon>
        <taxon>Anaerovoracaceae</taxon>
        <taxon>Aminipila</taxon>
    </lineage>
</organism>
<dbReference type="AlphaFoldDB" id="A0A858BUZ3"/>
<evidence type="ECO:0000313" key="4">
    <source>
        <dbReference type="EMBL" id="QIB68908.1"/>
    </source>
</evidence>
<reference evidence="4 5" key="1">
    <citation type="submission" date="2020-02" db="EMBL/GenBank/DDBJ databases">
        <authorList>
            <person name="Kim Y.B."/>
            <person name="Roh S.W."/>
        </authorList>
    </citation>
    <scope>NUCLEOTIDE SEQUENCE [LARGE SCALE GENOMIC DNA]</scope>
    <source>
        <strain evidence="4 5">DSM 103574</strain>
    </source>
</reference>
<evidence type="ECO:0000256" key="2">
    <source>
        <dbReference type="PROSITE-ProRule" id="PRU00335"/>
    </source>
</evidence>
<dbReference type="PRINTS" id="PR00455">
    <property type="entry name" value="HTHTETR"/>
</dbReference>
<dbReference type="EMBL" id="CP048649">
    <property type="protein sequence ID" value="QIB68908.1"/>
    <property type="molecule type" value="Genomic_DNA"/>
</dbReference>
<feature type="DNA-binding region" description="H-T-H motif" evidence="2">
    <location>
        <begin position="27"/>
        <end position="46"/>
    </location>
</feature>
<feature type="domain" description="HTH tetR-type" evidence="3">
    <location>
        <begin position="4"/>
        <end position="64"/>
    </location>
</feature>
<dbReference type="InterPro" id="IPR050624">
    <property type="entry name" value="HTH-type_Tx_Regulator"/>
</dbReference>
<dbReference type="RefSeq" id="WP_163065771.1">
    <property type="nucleotide sequence ID" value="NZ_CP048649.1"/>
</dbReference>
<keyword evidence="1 2" id="KW-0238">DNA-binding</keyword>
<dbReference type="InterPro" id="IPR023772">
    <property type="entry name" value="DNA-bd_HTH_TetR-type_CS"/>
</dbReference>
<evidence type="ECO:0000256" key="1">
    <source>
        <dbReference type="ARBA" id="ARBA00023125"/>
    </source>
</evidence>
<keyword evidence="5" id="KW-1185">Reference proteome</keyword>
<proteinExistence type="predicted"/>
<dbReference type="KEGG" id="abut:Ami103574_06040"/>
<protein>
    <submittedName>
        <fullName evidence="4">TetR/AcrR family transcriptional regulator</fullName>
    </submittedName>
</protein>
<dbReference type="PROSITE" id="PS50977">
    <property type="entry name" value="HTH_TETR_2"/>
    <property type="match status" value="1"/>
</dbReference>
<dbReference type="InterPro" id="IPR001647">
    <property type="entry name" value="HTH_TetR"/>
</dbReference>
<dbReference type="SUPFAM" id="SSF46689">
    <property type="entry name" value="Homeodomain-like"/>
    <property type="match status" value="1"/>
</dbReference>
<dbReference type="Gene3D" id="1.10.357.10">
    <property type="entry name" value="Tetracycline Repressor, domain 2"/>
    <property type="match status" value="1"/>
</dbReference>
<dbReference type="InterPro" id="IPR009057">
    <property type="entry name" value="Homeodomain-like_sf"/>
</dbReference>
<dbReference type="GO" id="GO:0003677">
    <property type="term" value="F:DNA binding"/>
    <property type="evidence" value="ECO:0007669"/>
    <property type="project" value="UniProtKB-UniRule"/>
</dbReference>
<dbReference type="PANTHER" id="PTHR43479:SF11">
    <property type="entry name" value="ACREF_ENVCD OPERON REPRESSOR-RELATED"/>
    <property type="match status" value="1"/>
</dbReference>
<evidence type="ECO:0000313" key="5">
    <source>
        <dbReference type="Proteomes" id="UP000466848"/>
    </source>
</evidence>
<accession>A0A858BUZ3</accession>
<gene>
    <name evidence="4" type="ORF">Ami103574_06040</name>
</gene>
<evidence type="ECO:0000259" key="3">
    <source>
        <dbReference type="PROSITE" id="PS50977"/>
    </source>
</evidence>
<sequence>MEESSTLQNILNAAKTEFLQKGFQTASLRNIVKNAGVTTGAFYGYFSNKEALFAALVEKHASAIMGRFMCAQEEFMKLPEEEQPESMSDFSGDCMAWMVDYIYEHFDVFRLIICCSEGTAYADFVHAMVEVEVESTYRFMESLRSLGHQVPELDRQFCHIVCSGMFNGVFEMVVHQMPQADAKIYISQLQQFHRAGWMNILGL</sequence>
<dbReference type="PROSITE" id="PS01081">
    <property type="entry name" value="HTH_TETR_1"/>
    <property type="match status" value="1"/>
</dbReference>
<name>A0A858BUZ3_9FIRM</name>
<dbReference type="Proteomes" id="UP000466848">
    <property type="component" value="Chromosome"/>
</dbReference>
<dbReference type="PANTHER" id="PTHR43479">
    <property type="entry name" value="ACREF/ENVCD OPERON REPRESSOR-RELATED"/>
    <property type="match status" value="1"/>
</dbReference>